<dbReference type="GO" id="GO:0015211">
    <property type="term" value="F:purine nucleoside transmembrane transporter activity"/>
    <property type="evidence" value="ECO:0007669"/>
    <property type="project" value="InterPro"/>
</dbReference>
<evidence type="ECO:0000256" key="6">
    <source>
        <dbReference type="ARBA" id="ARBA00023136"/>
    </source>
</evidence>
<reference evidence="9 10" key="1">
    <citation type="journal article" date="2022" name="Nat. Plants">
        <title>Genomes of leafy and leafless Platanthera orchids illuminate the evolution of mycoheterotrophy.</title>
        <authorList>
            <person name="Li M.H."/>
            <person name="Liu K.W."/>
            <person name="Li Z."/>
            <person name="Lu H.C."/>
            <person name="Ye Q.L."/>
            <person name="Zhang D."/>
            <person name="Wang J.Y."/>
            <person name="Li Y.F."/>
            <person name="Zhong Z.M."/>
            <person name="Liu X."/>
            <person name="Yu X."/>
            <person name="Liu D.K."/>
            <person name="Tu X.D."/>
            <person name="Liu B."/>
            <person name="Hao Y."/>
            <person name="Liao X.Y."/>
            <person name="Jiang Y.T."/>
            <person name="Sun W.H."/>
            <person name="Chen J."/>
            <person name="Chen Y.Q."/>
            <person name="Ai Y."/>
            <person name="Zhai J.W."/>
            <person name="Wu S.S."/>
            <person name="Zhou Z."/>
            <person name="Hsiao Y.Y."/>
            <person name="Wu W.L."/>
            <person name="Chen Y.Y."/>
            <person name="Lin Y.F."/>
            <person name="Hsu J.L."/>
            <person name="Li C.Y."/>
            <person name="Wang Z.W."/>
            <person name="Zhao X."/>
            <person name="Zhong W.Y."/>
            <person name="Ma X.K."/>
            <person name="Ma L."/>
            <person name="Huang J."/>
            <person name="Chen G.Z."/>
            <person name="Huang M.Z."/>
            <person name="Huang L."/>
            <person name="Peng D.H."/>
            <person name="Luo Y.B."/>
            <person name="Zou S.Q."/>
            <person name="Chen S.P."/>
            <person name="Lan S."/>
            <person name="Tsai W.C."/>
            <person name="Van de Peer Y."/>
            <person name="Liu Z.J."/>
        </authorList>
    </citation>
    <scope>NUCLEOTIDE SEQUENCE [LARGE SCALE GENOMIC DNA]</scope>
    <source>
        <strain evidence="9">Lor287</strain>
    </source>
</reference>
<gene>
    <name evidence="9" type="primary">PUP11</name>
    <name evidence="9" type="ORF">KSP39_PZI000709</name>
</gene>
<organism evidence="9 10">
    <name type="scientific">Platanthera zijinensis</name>
    <dbReference type="NCBI Taxonomy" id="2320716"/>
    <lineage>
        <taxon>Eukaryota</taxon>
        <taxon>Viridiplantae</taxon>
        <taxon>Streptophyta</taxon>
        <taxon>Embryophyta</taxon>
        <taxon>Tracheophyta</taxon>
        <taxon>Spermatophyta</taxon>
        <taxon>Magnoliopsida</taxon>
        <taxon>Liliopsida</taxon>
        <taxon>Asparagales</taxon>
        <taxon>Orchidaceae</taxon>
        <taxon>Orchidoideae</taxon>
        <taxon>Orchideae</taxon>
        <taxon>Orchidinae</taxon>
        <taxon>Platanthera</taxon>
    </lineage>
</organism>
<feature type="transmembrane region" description="Helical" evidence="8">
    <location>
        <begin position="549"/>
        <end position="567"/>
    </location>
</feature>
<evidence type="ECO:0000313" key="9">
    <source>
        <dbReference type="EMBL" id="KAK8957255.1"/>
    </source>
</evidence>
<feature type="transmembrane region" description="Helical" evidence="8">
    <location>
        <begin position="360"/>
        <end position="379"/>
    </location>
</feature>
<dbReference type="PANTHER" id="PTHR31376:SF2">
    <property type="entry name" value="PURINE PERMEASE 11-RELATED"/>
    <property type="match status" value="1"/>
</dbReference>
<keyword evidence="10" id="KW-1185">Reference proteome</keyword>
<feature type="transmembrane region" description="Helical" evidence="8">
    <location>
        <begin position="386"/>
        <end position="403"/>
    </location>
</feature>
<dbReference type="Pfam" id="PF16913">
    <property type="entry name" value="PUNUT"/>
    <property type="match status" value="1"/>
</dbReference>
<dbReference type="Proteomes" id="UP001418222">
    <property type="component" value="Unassembled WGS sequence"/>
</dbReference>
<feature type="transmembrane region" description="Helical" evidence="8">
    <location>
        <begin position="415"/>
        <end position="436"/>
    </location>
</feature>
<protein>
    <submittedName>
        <fullName evidence="9">Purine permease 11</fullName>
    </submittedName>
</protein>
<dbReference type="GO" id="GO:0016020">
    <property type="term" value="C:membrane"/>
    <property type="evidence" value="ECO:0007669"/>
    <property type="project" value="UniProtKB-SubCell"/>
</dbReference>
<dbReference type="InterPro" id="IPR030182">
    <property type="entry name" value="PUP_plant"/>
</dbReference>
<feature type="transmembrane region" description="Helical" evidence="8">
    <location>
        <begin position="328"/>
        <end position="348"/>
    </location>
</feature>
<feature type="transmembrane region" description="Helical" evidence="8">
    <location>
        <begin position="262"/>
        <end position="288"/>
    </location>
</feature>
<feature type="transmembrane region" description="Helical" evidence="8">
    <location>
        <begin position="448"/>
        <end position="473"/>
    </location>
</feature>
<evidence type="ECO:0000256" key="4">
    <source>
        <dbReference type="ARBA" id="ARBA00022692"/>
    </source>
</evidence>
<evidence type="ECO:0000256" key="8">
    <source>
        <dbReference type="SAM" id="Phobius"/>
    </source>
</evidence>
<dbReference type="InterPro" id="IPR037185">
    <property type="entry name" value="EmrE-like"/>
</dbReference>
<keyword evidence="5 8" id="KW-1133">Transmembrane helix</keyword>
<dbReference type="EMBL" id="JBBWWQ010000001">
    <property type="protein sequence ID" value="KAK8957255.1"/>
    <property type="molecule type" value="Genomic_DNA"/>
</dbReference>
<comment type="subcellular location">
    <subcellularLocation>
        <location evidence="1">Membrane</location>
        <topology evidence="1">Multi-pass membrane protein</topology>
    </subcellularLocation>
</comment>
<evidence type="ECO:0000313" key="10">
    <source>
        <dbReference type="Proteomes" id="UP001418222"/>
    </source>
</evidence>
<dbReference type="PANTHER" id="PTHR31376">
    <property type="entry name" value="OS09G0467300 PROTEIN-RELATED"/>
    <property type="match status" value="1"/>
</dbReference>
<comment type="caution">
    <text evidence="9">The sequence shown here is derived from an EMBL/GenBank/DDBJ whole genome shotgun (WGS) entry which is preliminary data.</text>
</comment>
<evidence type="ECO:0000256" key="3">
    <source>
        <dbReference type="ARBA" id="ARBA00022448"/>
    </source>
</evidence>
<keyword evidence="4 8" id="KW-0812">Transmembrane</keyword>
<comment type="similarity">
    <text evidence="2">Belongs to the purine permeases (TC 2.A.7.14) family.</text>
</comment>
<name>A0AAP0GFF4_9ASPA</name>
<feature type="transmembrane region" description="Helical" evidence="8">
    <location>
        <begin position="522"/>
        <end position="543"/>
    </location>
</feature>
<dbReference type="SUPFAM" id="SSF103481">
    <property type="entry name" value="Multidrug resistance efflux transporter EmrE"/>
    <property type="match status" value="1"/>
</dbReference>
<proteinExistence type="inferred from homology"/>
<dbReference type="AlphaFoldDB" id="A0AAP0GFF4"/>
<evidence type="ECO:0000256" key="5">
    <source>
        <dbReference type="ARBA" id="ARBA00022989"/>
    </source>
</evidence>
<feature type="region of interest" description="Disordered" evidence="7">
    <location>
        <begin position="124"/>
        <end position="147"/>
    </location>
</feature>
<feature type="transmembrane region" description="Helical" evidence="8">
    <location>
        <begin position="294"/>
        <end position="316"/>
    </location>
</feature>
<keyword evidence="6 8" id="KW-0472">Membrane</keyword>
<keyword evidence="3" id="KW-0813">Transport</keyword>
<feature type="transmembrane region" description="Helical" evidence="8">
    <location>
        <begin position="493"/>
        <end position="515"/>
    </location>
</feature>
<evidence type="ECO:0000256" key="2">
    <source>
        <dbReference type="ARBA" id="ARBA00006213"/>
    </source>
</evidence>
<evidence type="ECO:0000256" key="7">
    <source>
        <dbReference type="SAM" id="MobiDB-lite"/>
    </source>
</evidence>
<accession>A0AAP0GFF4</accession>
<dbReference type="GO" id="GO:0005345">
    <property type="term" value="F:purine nucleobase transmembrane transporter activity"/>
    <property type="evidence" value="ECO:0007669"/>
    <property type="project" value="UniProtKB-ARBA"/>
</dbReference>
<evidence type="ECO:0000256" key="1">
    <source>
        <dbReference type="ARBA" id="ARBA00004141"/>
    </source>
</evidence>
<sequence length="614" mass="67202">MSGIALGNDCASAWHFLHSRRFPLKSIPNFWQPPQAIEDSSDITCKITASSSLQVVLRLLQPACGIASSSSPSSCHFLVPEQAVKGSNGIAIAKQSKFRYTCILPGKIRILSVTIHGVLGVSDEVETSRPQEEPSASSATTPDPMGMGVTPADFYRMLAEAMSCVESVPARQVPFGETDENVKLWTSIGDEAHERVRSSKAASNRREKFVQLWEKSMNCSFISEGGQSVDLRCQHRVTISDGYTKREAQKPRPKNFAQKWRWWLLLLLFTVFILSGQTVGTLLGRFYFVHGGNSTWMLTLIPASAVVLVIPLLLLIPSAASHRRPSAIKFAGMCIILGLLGTGVNLMFNYGLRYLPVSTFSLLSSTNLAFNAVFAYFLNSQKFTPYIFNSVLILTLAAVLLSFHSDGGSATSNKYPLGVTLTLAASALAGFILSLTQLTIKKILNAKTMAIVLEMMLWTGVVTALACIVGLFASGQWRGIHEEFVGFDGGRVLYVMTLIWIGVGWLAALVGFLGLIYSISSLFANVIGTLGLPLVPIFAVVFFHEKMDGVKVVALLMAVLGFVNYMYQHYLDDSRERNAAHPSMEVKHDHSVVDSVNLYRKESQNSEIYISTAG</sequence>